<evidence type="ECO:0000313" key="3">
    <source>
        <dbReference type="Proteomes" id="UP000608754"/>
    </source>
</evidence>
<proteinExistence type="predicted"/>
<keyword evidence="3" id="KW-1185">Reference proteome</keyword>
<reference evidence="2" key="1">
    <citation type="submission" date="2020-10" db="EMBL/GenBank/DDBJ databases">
        <authorList>
            <person name="Lu T."/>
            <person name="Wang Q."/>
            <person name="Han X."/>
        </authorList>
    </citation>
    <scope>NUCLEOTIDE SEQUENCE</scope>
    <source>
        <strain evidence="2">WQ 117</strain>
    </source>
</reference>
<gene>
    <name evidence="2" type="ORF">IM532_06485</name>
</gene>
<name>A0A8J7G885_9FLAO</name>
<dbReference type="AlphaFoldDB" id="A0A8J7G885"/>
<organism evidence="2 3">
    <name type="scientific">Faecalibacter rhinopitheci</name>
    <dbReference type="NCBI Taxonomy" id="2779678"/>
    <lineage>
        <taxon>Bacteria</taxon>
        <taxon>Pseudomonadati</taxon>
        <taxon>Bacteroidota</taxon>
        <taxon>Flavobacteriia</taxon>
        <taxon>Flavobacteriales</taxon>
        <taxon>Weeksellaceae</taxon>
        <taxon>Faecalibacter</taxon>
    </lineage>
</organism>
<comment type="caution">
    <text evidence="2">The sequence shown here is derived from an EMBL/GenBank/DDBJ whole genome shotgun (WGS) entry which is preliminary data.</text>
</comment>
<protein>
    <submittedName>
        <fullName evidence="2">Uncharacterized protein</fullName>
    </submittedName>
</protein>
<feature type="chain" id="PRO_5035218261" evidence="1">
    <location>
        <begin position="20"/>
        <end position="250"/>
    </location>
</feature>
<accession>A0A8J7G885</accession>
<feature type="signal peptide" evidence="1">
    <location>
        <begin position="1"/>
        <end position="19"/>
    </location>
</feature>
<dbReference type="Proteomes" id="UP000608754">
    <property type="component" value="Unassembled WGS sequence"/>
</dbReference>
<dbReference type="RefSeq" id="WP_194182641.1">
    <property type="nucleotide sequence ID" value="NZ_JADGIK010000003.1"/>
</dbReference>
<keyword evidence="1" id="KW-0732">Signal</keyword>
<sequence length="250" mass="27347">MKKYLLGIAFAMSSVSLFAQVGIGTAEPKATLDIIGKGDDNNVIDGVIAPRITGNQLRAKNDLYTTAQNGAIVYVTEADSAPAGKTVKVTSPGYFYYSHPEGDNIEGIWERMDSSSKFFYMPSVALPTTAVDPRLIAGDVLNDTSFSLNTANNIYKVDLYNIFKKQFEKPVASSALTDTEIADLDCTANPTKGLCGFVLSKDKYEYYVTFIDQTLFSDVIVTTNGELFYKVDPTKVIRTGSFMNVVLKVK</sequence>
<evidence type="ECO:0000313" key="2">
    <source>
        <dbReference type="EMBL" id="MBF0597095.1"/>
    </source>
</evidence>
<dbReference type="EMBL" id="JADGIK010000003">
    <property type="protein sequence ID" value="MBF0597095.1"/>
    <property type="molecule type" value="Genomic_DNA"/>
</dbReference>
<evidence type="ECO:0000256" key="1">
    <source>
        <dbReference type="SAM" id="SignalP"/>
    </source>
</evidence>